<name>A0A1F5LMF2_PENAI</name>
<evidence type="ECO:0000313" key="4">
    <source>
        <dbReference type="EMBL" id="OGE54383.1"/>
    </source>
</evidence>
<reference evidence="4 5" key="1">
    <citation type="journal article" date="2016" name="Sci. Rep.">
        <title>Penicillium arizonense, a new, genome sequenced fungal species, reveals a high chemical diversity in secreted metabolites.</title>
        <authorList>
            <person name="Grijseels S."/>
            <person name="Nielsen J.C."/>
            <person name="Randelovic M."/>
            <person name="Nielsen J."/>
            <person name="Nielsen K.F."/>
            <person name="Workman M."/>
            <person name="Frisvad J.C."/>
        </authorList>
    </citation>
    <scope>NUCLEOTIDE SEQUENCE [LARGE SCALE GENOMIC DNA]</scope>
    <source>
        <strain evidence="4 5">CBS 141311</strain>
    </source>
</reference>
<dbReference type="PANTHER" id="PTHR33657">
    <property type="entry name" value="DOMAIN PROTEIN, PUTATIVE (AFU_ORTHOLOGUE AFUA_5G00600)-RELATED"/>
    <property type="match status" value="1"/>
</dbReference>
<comment type="caution">
    <text evidence="4">The sequence shown here is derived from an EMBL/GenBank/DDBJ whole genome shotgun (WGS) entry which is preliminary data.</text>
</comment>
<evidence type="ECO:0000256" key="2">
    <source>
        <dbReference type="ARBA" id="ARBA00023026"/>
    </source>
</evidence>
<gene>
    <name evidence="4" type="ORF">PENARI_c006G02249</name>
</gene>
<dbReference type="RefSeq" id="XP_022489818.1">
    <property type="nucleotide sequence ID" value="XM_022630200.1"/>
</dbReference>
<dbReference type="Pfam" id="PF05630">
    <property type="entry name" value="NPP1"/>
    <property type="match status" value="1"/>
</dbReference>
<dbReference type="GeneID" id="34574934"/>
<evidence type="ECO:0000313" key="5">
    <source>
        <dbReference type="Proteomes" id="UP000177622"/>
    </source>
</evidence>
<keyword evidence="3" id="KW-0732">Signal</keyword>
<dbReference type="EMBL" id="LXJU01000006">
    <property type="protein sequence ID" value="OGE54383.1"/>
    <property type="molecule type" value="Genomic_DNA"/>
</dbReference>
<accession>A0A1F5LMF2</accession>
<dbReference type="AlphaFoldDB" id="A0A1F5LMF2"/>
<evidence type="ECO:0000256" key="3">
    <source>
        <dbReference type="SAM" id="SignalP"/>
    </source>
</evidence>
<comment type="similarity">
    <text evidence="1">Belongs to the Necrosis inducing protein (NPP1) family.</text>
</comment>
<dbReference type="InterPro" id="IPR008701">
    <property type="entry name" value="NPP1"/>
</dbReference>
<evidence type="ECO:0000256" key="1">
    <source>
        <dbReference type="ARBA" id="ARBA00009520"/>
    </source>
</evidence>
<proteinExistence type="inferred from homology"/>
<dbReference type="STRING" id="1835702.A0A1F5LMF2"/>
<dbReference type="Proteomes" id="UP000177622">
    <property type="component" value="Unassembled WGS sequence"/>
</dbReference>
<dbReference type="PANTHER" id="PTHR33657:SF8">
    <property type="entry name" value="DOMAIN PROTEIN, PUTATIVE (AFU_ORTHOLOGUE AFUA_5G00600)-RELATED"/>
    <property type="match status" value="1"/>
</dbReference>
<feature type="signal peptide" evidence="3">
    <location>
        <begin position="1"/>
        <end position="20"/>
    </location>
</feature>
<protein>
    <submittedName>
        <fullName evidence="4">Uncharacterized protein</fullName>
    </submittedName>
</protein>
<feature type="chain" id="PRO_5009519711" evidence="3">
    <location>
        <begin position="21"/>
        <end position="257"/>
    </location>
</feature>
<organism evidence="4 5">
    <name type="scientific">Penicillium arizonense</name>
    <dbReference type="NCBI Taxonomy" id="1835702"/>
    <lineage>
        <taxon>Eukaryota</taxon>
        <taxon>Fungi</taxon>
        <taxon>Dikarya</taxon>
        <taxon>Ascomycota</taxon>
        <taxon>Pezizomycotina</taxon>
        <taxon>Eurotiomycetes</taxon>
        <taxon>Eurotiomycetidae</taxon>
        <taxon>Eurotiales</taxon>
        <taxon>Aspergillaceae</taxon>
        <taxon>Penicillium</taxon>
    </lineage>
</organism>
<dbReference type="PIRSF" id="PIRSF029958">
    <property type="entry name" value="Necrosis-inducing_protein"/>
    <property type="match status" value="1"/>
</dbReference>
<keyword evidence="5" id="KW-1185">Reference proteome</keyword>
<sequence>MRVSETFFFLAALCASTSLATPVAEHGHSKLERRGAEVHHDSLNALAQNLDNSATAKTIKTFQPSLYIDSGCQPYPAIDDKGNWSGGLNPSGSPSGGCRDLTKAQVYERGGWHNGAYGIMYTWYMPKDQGGGSLGITGHRHDWECVVVWVNNPAVANPTVLGISTSAHGKFPEKESGALKDVMPGTKHPKIKYYQDTAVVGTHSVHTTGNEGRYQPIIGWDFMNNAMRSTLNNVKWGEANCPINDANFNDNLGKAAL</sequence>
<keyword evidence="2" id="KW-0843">Virulence</keyword>
<dbReference type="OrthoDB" id="89086at2759"/>